<organism evidence="1 2">
    <name type="scientific">Protea cynaroides</name>
    <dbReference type="NCBI Taxonomy" id="273540"/>
    <lineage>
        <taxon>Eukaryota</taxon>
        <taxon>Viridiplantae</taxon>
        <taxon>Streptophyta</taxon>
        <taxon>Embryophyta</taxon>
        <taxon>Tracheophyta</taxon>
        <taxon>Spermatophyta</taxon>
        <taxon>Magnoliopsida</taxon>
        <taxon>Proteales</taxon>
        <taxon>Proteaceae</taxon>
        <taxon>Protea</taxon>
    </lineage>
</organism>
<proteinExistence type="predicted"/>
<evidence type="ECO:0000313" key="1">
    <source>
        <dbReference type="EMBL" id="KAJ4962208.1"/>
    </source>
</evidence>
<gene>
    <name evidence="1" type="ORF">NE237_022147</name>
</gene>
<accession>A0A9Q0K5I5</accession>
<protein>
    <submittedName>
        <fullName evidence="1">Uncharacterized protein</fullName>
    </submittedName>
</protein>
<dbReference type="AlphaFoldDB" id="A0A9Q0K5I5"/>
<comment type="caution">
    <text evidence="1">The sequence shown here is derived from an EMBL/GenBank/DDBJ whole genome shotgun (WGS) entry which is preliminary data.</text>
</comment>
<sequence>MGEDGDGSSNGTVDIIVGEVEAEETLEGGNKGGIWPLEVVTIGDGEDGTVEVVAMEVEKVALVRRENRWGIGGLRMQGRERWLYLQRCNSSCAMRRCSH</sequence>
<dbReference type="EMBL" id="JAMYWD010000008">
    <property type="protein sequence ID" value="KAJ4962208.1"/>
    <property type="molecule type" value="Genomic_DNA"/>
</dbReference>
<name>A0A9Q0K5I5_9MAGN</name>
<keyword evidence="2" id="KW-1185">Reference proteome</keyword>
<evidence type="ECO:0000313" key="2">
    <source>
        <dbReference type="Proteomes" id="UP001141806"/>
    </source>
</evidence>
<dbReference type="Proteomes" id="UP001141806">
    <property type="component" value="Unassembled WGS sequence"/>
</dbReference>
<reference evidence="1" key="1">
    <citation type="journal article" date="2023" name="Plant J.">
        <title>The genome of the king protea, Protea cynaroides.</title>
        <authorList>
            <person name="Chang J."/>
            <person name="Duong T.A."/>
            <person name="Schoeman C."/>
            <person name="Ma X."/>
            <person name="Roodt D."/>
            <person name="Barker N."/>
            <person name="Li Z."/>
            <person name="Van de Peer Y."/>
            <person name="Mizrachi E."/>
        </authorList>
    </citation>
    <scope>NUCLEOTIDE SEQUENCE</scope>
    <source>
        <tissue evidence="1">Young leaves</tissue>
    </source>
</reference>